<organism evidence="1 2">
    <name type="scientific">Catharanthus roseus</name>
    <name type="common">Madagascar periwinkle</name>
    <name type="synonym">Vinca rosea</name>
    <dbReference type="NCBI Taxonomy" id="4058"/>
    <lineage>
        <taxon>Eukaryota</taxon>
        <taxon>Viridiplantae</taxon>
        <taxon>Streptophyta</taxon>
        <taxon>Embryophyta</taxon>
        <taxon>Tracheophyta</taxon>
        <taxon>Spermatophyta</taxon>
        <taxon>Magnoliopsida</taxon>
        <taxon>eudicotyledons</taxon>
        <taxon>Gunneridae</taxon>
        <taxon>Pentapetalae</taxon>
        <taxon>asterids</taxon>
        <taxon>lamiids</taxon>
        <taxon>Gentianales</taxon>
        <taxon>Apocynaceae</taxon>
        <taxon>Rauvolfioideae</taxon>
        <taxon>Vinceae</taxon>
        <taxon>Catharanthinae</taxon>
        <taxon>Catharanthus</taxon>
    </lineage>
</organism>
<evidence type="ECO:0000313" key="2">
    <source>
        <dbReference type="Proteomes" id="UP001060085"/>
    </source>
</evidence>
<evidence type="ECO:0000313" key="1">
    <source>
        <dbReference type="EMBL" id="KAI5669187.1"/>
    </source>
</evidence>
<dbReference type="Proteomes" id="UP001060085">
    <property type="component" value="Linkage Group LG04"/>
</dbReference>
<sequence length="130" mass="14682">MAVTSDAVSSIDKSFFFCLKSKVVIVVQRVITIDSKNRNQNFKWTIFARTFEDCMVKYDTVKGFSANFLPCHPQSTPAQSHQSEGCEMHEDIINDGGEGSSRDENTTEMPNPHEHAIWEDSLQASPRLIK</sequence>
<reference evidence="2" key="1">
    <citation type="journal article" date="2023" name="Nat. Plants">
        <title>Single-cell RNA sequencing provides a high-resolution roadmap for understanding the multicellular compartmentation of specialized metabolism.</title>
        <authorList>
            <person name="Sun S."/>
            <person name="Shen X."/>
            <person name="Li Y."/>
            <person name="Li Y."/>
            <person name="Wang S."/>
            <person name="Li R."/>
            <person name="Zhang H."/>
            <person name="Shen G."/>
            <person name="Guo B."/>
            <person name="Wei J."/>
            <person name="Xu J."/>
            <person name="St-Pierre B."/>
            <person name="Chen S."/>
            <person name="Sun C."/>
        </authorList>
    </citation>
    <scope>NUCLEOTIDE SEQUENCE [LARGE SCALE GENOMIC DNA]</scope>
</reference>
<accession>A0ACC0B9A0</accession>
<protein>
    <submittedName>
        <fullName evidence="1">Uncharacterized protein</fullName>
    </submittedName>
</protein>
<dbReference type="EMBL" id="CM044704">
    <property type="protein sequence ID" value="KAI5669187.1"/>
    <property type="molecule type" value="Genomic_DNA"/>
</dbReference>
<gene>
    <name evidence="1" type="ORF">M9H77_19040</name>
</gene>
<proteinExistence type="predicted"/>
<name>A0ACC0B9A0_CATRO</name>
<comment type="caution">
    <text evidence="1">The sequence shown here is derived from an EMBL/GenBank/DDBJ whole genome shotgun (WGS) entry which is preliminary data.</text>
</comment>
<keyword evidence="2" id="KW-1185">Reference proteome</keyword>